<dbReference type="EMBL" id="NFLC01000037">
    <property type="protein sequence ID" value="OUQ08130.1"/>
    <property type="molecule type" value="Genomic_DNA"/>
</dbReference>
<dbReference type="InterPro" id="IPR052713">
    <property type="entry name" value="FeoA"/>
</dbReference>
<dbReference type="SUPFAM" id="SSF50037">
    <property type="entry name" value="C-terminal domain of transcriptional repressors"/>
    <property type="match status" value="2"/>
</dbReference>
<evidence type="ECO:0000313" key="3">
    <source>
        <dbReference type="EMBL" id="MDT2796567.1"/>
    </source>
</evidence>
<dbReference type="Gene3D" id="2.30.30.90">
    <property type="match status" value="2"/>
</dbReference>
<reference evidence="5" key="1">
    <citation type="submission" date="2017-04" db="EMBL/GenBank/DDBJ databases">
        <title>Function of individual gut microbiota members based on whole genome sequencing of pure cultures obtained from chicken caecum.</title>
        <authorList>
            <person name="Medvecky M."/>
            <person name="Cejkova D."/>
            <person name="Polansky O."/>
            <person name="Karasova D."/>
            <person name="Kubasova T."/>
            <person name="Cizek A."/>
            <person name="Rychlik I."/>
        </authorList>
    </citation>
    <scope>NUCLEOTIDE SEQUENCE [LARGE SCALE GENOMIC DNA]</scope>
    <source>
        <strain evidence="5">An144</strain>
    </source>
</reference>
<proteinExistence type="predicted"/>
<comment type="caution">
    <text evidence="4">The sequence shown here is derived from an EMBL/GenBank/DDBJ whole genome shotgun (WGS) entry which is preliminary data.</text>
</comment>
<feature type="domain" description="Ferrous iron transporter FeoA-like" evidence="2">
    <location>
        <begin position="1"/>
        <end position="71"/>
    </location>
</feature>
<dbReference type="InterPro" id="IPR038157">
    <property type="entry name" value="FeoA_core_dom"/>
</dbReference>
<dbReference type="Proteomes" id="UP000196074">
    <property type="component" value="Unassembled WGS sequence"/>
</dbReference>
<evidence type="ECO:0000313" key="5">
    <source>
        <dbReference type="Proteomes" id="UP000196074"/>
    </source>
</evidence>
<dbReference type="SMART" id="SM00899">
    <property type="entry name" value="FeoA"/>
    <property type="match status" value="2"/>
</dbReference>
<dbReference type="PANTHER" id="PTHR42954:SF2">
    <property type="entry name" value="FE(2+) TRANSPORT PROTEIN A"/>
    <property type="match status" value="1"/>
</dbReference>
<dbReference type="Proteomes" id="UP001255696">
    <property type="component" value="Unassembled WGS sequence"/>
</dbReference>
<dbReference type="RefSeq" id="WP_047241820.1">
    <property type="nucleotide sequence ID" value="NZ_CP010061.1"/>
</dbReference>
<dbReference type="GO" id="GO:0046914">
    <property type="term" value="F:transition metal ion binding"/>
    <property type="evidence" value="ECO:0007669"/>
    <property type="project" value="InterPro"/>
</dbReference>
<dbReference type="EMBL" id="JARQBI010000008">
    <property type="protein sequence ID" value="MDT2796567.1"/>
    <property type="molecule type" value="Genomic_DNA"/>
</dbReference>
<keyword evidence="1" id="KW-0408">Iron</keyword>
<evidence type="ECO:0000259" key="2">
    <source>
        <dbReference type="SMART" id="SM00899"/>
    </source>
</evidence>
<reference evidence="4" key="2">
    <citation type="journal article" date="2018" name="BMC Genomics">
        <title>Whole genome sequencing and function prediction of 133 gut anaerobes isolated from chicken caecum in pure cultures.</title>
        <authorList>
            <person name="Medvecky M."/>
            <person name="Cejkova D."/>
            <person name="Polansky O."/>
            <person name="Karasova D."/>
            <person name="Kubasova T."/>
            <person name="Cizek A."/>
            <person name="Rychlik I."/>
        </authorList>
    </citation>
    <scope>NUCLEOTIDE SEQUENCE</scope>
    <source>
        <strain evidence="4">An144</strain>
    </source>
</reference>
<dbReference type="AlphaFoldDB" id="A0A0H2Q578"/>
<dbReference type="Pfam" id="PF04023">
    <property type="entry name" value="FeoA"/>
    <property type="match status" value="2"/>
</dbReference>
<sequence>MNILQANMHQIYEISKIKTDEKVTKRLQDLGIVPKSEVVLIQLSKESGVIVLKNSRLALATEILSQIEITEKKTRVQWIPLDEVKIGERVKVISIHGEGAVKRRLMDMGVTKNVEILVRKVAPLGDPIEVVLRGYNLSLRKAEATLILVERQVSEDE</sequence>
<organism evidence="4 5">
    <name type="scientific">Enterococcus cecorum</name>
    <dbReference type="NCBI Taxonomy" id="44008"/>
    <lineage>
        <taxon>Bacteria</taxon>
        <taxon>Bacillati</taxon>
        <taxon>Bacillota</taxon>
        <taxon>Bacilli</taxon>
        <taxon>Lactobacillales</taxon>
        <taxon>Enterococcaceae</taxon>
        <taxon>Enterococcus</taxon>
    </lineage>
</organism>
<reference evidence="3" key="3">
    <citation type="submission" date="2023-03" db="EMBL/GenBank/DDBJ databases">
        <authorList>
            <person name="Shen W."/>
            <person name="Cai J."/>
        </authorList>
    </citation>
    <scope>NUCLEOTIDE SEQUENCE</scope>
    <source>
        <strain evidence="3">B245-2</strain>
    </source>
</reference>
<name>A0A0H2Q578_9ENTE</name>
<feature type="domain" description="Ferrous iron transporter FeoA-like" evidence="2">
    <location>
        <begin position="79"/>
        <end position="151"/>
    </location>
</feature>
<dbReference type="InterPro" id="IPR007167">
    <property type="entry name" value="Fe-transptr_FeoA-like"/>
</dbReference>
<evidence type="ECO:0000256" key="1">
    <source>
        <dbReference type="ARBA" id="ARBA00023004"/>
    </source>
</evidence>
<accession>A0A0H2Q578</accession>
<protein>
    <submittedName>
        <fullName evidence="4">Ferrous iron transport protein A</fullName>
    </submittedName>
</protein>
<dbReference type="InterPro" id="IPR008988">
    <property type="entry name" value="Transcriptional_repressor_C"/>
</dbReference>
<evidence type="ECO:0000313" key="4">
    <source>
        <dbReference type="EMBL" id="OUQ08130.1"/>
    </source>
</evidence>
<dbReference type="PANTHER" id="PTHR42954">
    <property type="entry name" value="FE(2+) TRANSPORT PROTEIN A"/>
    <property type="match status" value="1"/>
</dbReference>
<gene>
    <name evidence="4" type="ORF">B5E88_11510</name>
    <name evidence="3" type="ORF">P7H47_04800</name>
</gene>